<dbReference type="EMBL" id="JBBXMP010000045">
    <property type="protein sequence ID" value="KAL0065592.1"/>
    <property type="molecule type" value="Genomic_DNA"/>
</dbReference>
<keyword evidence="4" id="KW-1185">Reference proteome</keyword>
<feature type="transmembrane region" description="Helical" evidence="2">
    <location>
        <begin position="6"/>
        <end position="26"/>
    </location>
</feature>
<reference evidence="3 4" key="1">
    <citation type="submission" date="2024-05" db="EMBL/GenBank/DDBJ databases">
        <title>A draft genome resource for the thread blight pathogen Marasmius tenuissimus strain MS-2.</title>
        <authorList>
            <person name="Yulfo-Soto G.E."/>
            <person name="Baruah I.K."/>
            <person name="Amoako-Attah I."/>
            <person name="Bukari Y."/>
            <person name="Meinhardt L.W."/>
            <person name="Bailey B.A."/>
            <person name="Cohen S.P."/>
        </authorList>
    </citation>
    <scope>NUCLEOTIDE SEQUENCE [LARGE SCALE GENOMIC DNA]</scope>
    <source>
        <strain evidence="3 4">MS-2</strain>
    </source>
</reference>
<evidence type="ECO:0000313" key="4">
    <source>
        <dbReference type="Proteomes" id="UP001437256"/>
    </source>
</evidence>
<feature type="compositionally biased region" description="Polar residues" evidence="1">
    <location>
        <begin position="76"/>
        <end position="85"/>
    </location>
</feature>
<evidence type="ECO:0000256" key="2">
    <source>
        <dbReference type="SAM" id="Phobius"/>
    </source>
</evidence>
<gene>
    <name evidence="3" type="ORF">AAF712_007370</name>
</gene>
<protein>
    <submittedName>
        <fullName evidence="3">Uncharacterized protein</fullName>
    </submittedName>
</protein>
<organism evidence="3 4">
    <name type="scientific">Marasmius tenuissimus</name>
    <dbReference type="NCBI Taxonomy" id="585030"/>
    <lineage>
        <taxon>Eukaryota</taxon>
        <taxon>Fungi</taxon>
        <taxon>Dikarya</taxon>
        <taxon>Basidiomycota</taxon>
        <taxon>Agaricomycotina</taxon>
        <taxon>Agaricomycetes</taxon>
        <taxon>Agaricomycetidae</taxon>
        <taxon>Agaricales</taxon>
        <taxon>Marasmiineae</taxon>
        <taxon>Marasmiaceae</taxon>
        <taxon>Marasmius</taxon>
    </lineage>
</organism>
<keyword evidence="2" id="KW-0812">Transmembrane</keyword>
<evidence type="ECO:0000256" key="1">
    <source>
        <dbReference type="SAM" id="MobiDB-lite"/>
    </source>
</evidence>
<keyword evidence="2" id="KW-0472">Membrane</keyword>
<proteinExistence type="predicted"/>
<accession>A0ABR2ZZ55</accession>
<evidence type="ECO:0000313" key="3">
    <source>
        <dbReference type="EMBL" id="KAL0065592.1"/>
    </source>
</evidence>
<feature type="region of interest" description="Disordered" evidence="1">
    <location>
        <begin position="48"/>
        <end position="85"/>
    </location>
</feature>
<keyword evidence="2" id="KW-1133">Transmembrane helix</keyword>
<dbReference type="Proteomes" id="UP001437256">
    <property type="component" value="Unassembled WGS sequence"/>
</dbReference>
<comment type="caution">
    <text evidence="3">The sequence shown here is derived from an EMBL/GenBank/DDBJ whole genome shotgun (WGS) entry which is preliminary data.</text>
</comment>
<sequence length="85" mass="9007">MPFNPLPIVITAAGIAPTLVTVRVALGQSVESVEAMKVETSIRFEEAGSHVRSTVDSSRPVELTLNEEKNIGSGRGRTSQATRSA</sequence>
<name>A0ABR2ZZ55_9AGAR</name>